<dbReference type="Gene3D" id="1.10.472.10">
    <property type="entry name" value="Cyclin-like"/>
    <property type="match status" value="3"/>
</dbReference>
<dbReference type="AlphaFoldDB" id="A0A443NKP7"/>
<dbReference type="STRING" id="337451.A0A443NKP7"/>
<dbReference type="SUPFAM" id="SSF47954">
    <property type="entry name" value="Cyclin-like"/>
    <property type="match status" value="1"/>
</dbReference>
<gene>
    <name evidence="4" type="ORF">CKAN_00765800</name>
</gene>
<evidence type="ECO:0000256" key="3">
    <source>
        <dbReference type="ARBA" id="ARBA00023306"/>
    </source>
</evidence>
<name>A0A443NKP7_9MAGN</name>
<evidence type="ECO:0000256" key="2">
    <source>
        <dbReference type="ARBA" id="ARBA00022618"/>
    </source>
</evidence>
<dbReference type="GO" id="GO:0019901">
    <property type="term" value="F:protein kinase binding"/>
    <property type="evidence" value="ECO:0007669"/>
    <property type="project" value="InterPro"/>
</dbReference>
<dbReference type="OrthoDB" id="337735at2759"/>
<sequence length="407" mass="47289">MREEESLPVFSSNTYQEAPLYISLSTSMADLENFYMDPKDEFISFLSSRLQRIAESNDRKQPSGPLRRWRRRRRFSFFDCLTRPTISLQSYLERIVTYTNCSPACFVAAYIYLDRFTQSQPSVPINSFNVRWLILTSVMVAAKFMDGIHNYSNSHYAIIGGIKTTRFMNHLEKHFLSGFRYQLYIKPSTFDGYRYLLNKEMLLEKMVHLPSPIKESLPSNTYQEAPLSDSMSTSMADLENFYMDPKDEFVSFLSSRLQRIAESNDHERRPGLQRYFSFFDCKRPCISLQRWLERIVTHTGCSPACFIVAYIYLDRLLKFQPSLNYSNGHYAKLGGMKATVSMNLLEKHFLFGVGFRLYITPNTFSNYLCFLHKEMLLGSPPIHSIALSSLKVQCSSSEVEFAQQDNS</sequence>
<comment type="similarity">
    <text evidence="1">Belongs to the cyclin family. Cyclin U/P subfamily.</text>
</comment>
<dbReference type="PANTHER" id="PTHR15615:SF91">
    <property type="entry name" value="CYCLIN-P4-1"/>
    <property type="match status" value="1"/>
</dbReference>
<proteinExistence type="inferred from homology"/>
<dbReference type="InterPro" id="IPR013922">
    <property type="entry name" value="Cyclin_PHO80-like"/>
</dbReference>
<dbReference type="PANTHER" id="PTHR15615">
    <property type="match status" value="1"/>
</dbReference>
<reference evidence="4 5" key="1">
    <citation type="journal article" date="2019" name="Nat. Plants">
        <title>Stout camphor tree genome fills gaps in understanding of flowering plant genome evolution.</title>
        <authorList>
            <person name="Chaw S.M."/>
            <person name="Liu Y.C."/>
            <person name="Wu Y.W."/>
            <person name="Wang H.Y."/>
            <person name="Lin C.I."/>
            <person name="Wu C.S."/>
            <person name="Ke H.M."/>
            <person name="Chang L.Y."/>
            <person name="Hsu C.Y."/>
            <person name="Yang H.T."/>
            <person name="Sudianto E."/>
            <person name="Hsu M.H."/>
            <person name="Wu K.P."/>
            <person name="Wang L.N."/>
            <person name="Leebens-Mack J.H."/>
            <person name="Tsai I.J."/>
        </authorList>
    </citation>
    <scope>NUCLEOTIDE SEQUENCE [LARGE SCALE GENOMIC DNA]</scope>
    <source>
        <strain evidence="5">cv. Chaw 1501</strain>
        <tissue evidence="4">Young leaves</tissue>
    </source>
</reference>
<dbReference type="Proteomes" id="UP000283530">
    <property type="component" value="Unassembled WGS sequence"/>
</dbReference>
<dbReference type="GO" id="GO:0051301">
    <property type="term" value="P:cell division"/>
    <property type="evidence" value="ECO:0007669"/>
    <property type="project" value="UniProtKB-KW"/>
</dbReference>
<comment type="caution">
    <text evidence="4">The sequence shown here is derived from an EMBL/GenBank/DDBJ whole genome shotgun (WGS) entry which is preliminary data.</text>
</comment>
<evidence type="ECO:0000256" key="1">
    <source>
        <dbReference type="ARBA" id="ARBA00007215"/>
    </source>
</evidence>
<organism evidence="4 5">
    <name type="scientific">Cinnamomum micranthum f. kanehirae</name>
    <dbReference type="NCBI Taxonomy" id="337451"/>
    <lineage>
        <taxon>Eukaryota</taxon>
        <taxon>Viridiplantae</taxon>
        <taxon>Streptophyta</taxon>
        <taxon>Embryophyta</taxon>
        <taxon>Tracheophyta</taxon>
        <taxon>Spermatophyta</taxon>
        <taxon>Magnoliopsida</taxon>
        <taxon>Magnoliidae</taxon>
        <taxon>Laurales</taxon>
        <taxon>Lauraceae</taxon>
        <taxon>Cinnamomum</taxon>
    </lineage>
</organism>
<dbReference type="EMBL" id="QPKB01000003">
    <property type="protein sequence ID" value="RWR79100.1"/>
    <property type="molecule type" value="Genomic_DNA"/>
</dbReference>
<dbReference type="InterPro" id="IPR036915">
    <property type="entry name" value="Cyclin-like_sf"/>
</dbReference>
<protein>
    <submittedName>
        <fullName evidence="4">Cyclin-U4-1-like protein</fullName>
    </submittedName>
</protein>
<keyword evidence="2" id="KW-0132">Cell division</keyword>
<evidence type="ECO:0000313" key="5">
    <source>
        <dbReference type="Proteomes" id="UP000283530"/>
    </source>
</evidence>
<keyword evidence="5" id="KW-1185">Reference proteome</keyword>
<dbReference type="Pfam" id="PF08613">
    <property type="entry name" value="Cyclin"/>
    <property type="match status" value="2"/>
</dbReference>
<keyword evidence="3" id="KW-0131">Cell cycle</keyword>
<evidence type="ECO:0000313" key="4">
    <source>
        <dbReference type="EMBL" id="RWR79100.1"/>
    </source>
</evidence>
<accession>A0A443NKP7</accession>